<accession>A0A8S5RA61</accession>
<reference evidence="1" key="1">
    <citation type="journal article" date="2021" name="Proc. Natl. Acad. Sci. U.S.A.">
        <title>A Catalog of Tens of Thousands of Viruses from Human Metagenomes Reveals Hidden Associations with Chronic Diseases.</title>
        <authorList>
            <person name="Tisza M.J."/>
            <person name="Buck C.B."/>
        </authorList>
    </citation>
    <scope>NUCLEOTIDE SEQUENCE</scope>
    <source>
        <strain evidence="1">Ct4yW2</strain>
    </source>
</reference>
<dbReference type="EMBL" id="BK015849">
    <property type="protein sequence ID" value="DAE28042.1"/>
    <property type="molecule type" value="Genomic_DNA"/>
</dbReference>
<organism evidence="1">
    <name type="scientific">Myoviridae sp. ct4yW2</name>
    <dbReference type="NCBI Taxonomy" id="2827286"/>
    <lineage>
        <taxon>Viruses</taxon>
        <taxon>Duplodnaviria</taxon>
        <taxon>Heunggongvirae</taxon>
        <taxon>Uroviricota</taxon>
        <taxon>Caudoviricetes</taxon>
    </lineage>
</organism>
<evidence type="ECO:0000313" key="1">
    <source>
        <dbReference type="EMBL" id="DAE28042.1"/>
    </source>
</evidence>
<proteinExistence type="predicted"/>
<sequence>MARQKKEPETLETFTQKCMQRPMAKIIEELFNTRTELMECRRAIGGLKRRKESGVTKEEIQRLQNIERKYKKILGLAADVANADD</sequence>
<name>A0A8S5RA61_9CAUD</name>
<protein>
    <submittedName>
        <fullName evidence="1">Uncharacterized protein</fullName>
    </submittedName>
</protein>